<dbReference type="GO" id="GO:0030424">
    <property type="term" value="C:axon"/>
    <property type="evidence" value="ECO:0007669"/>
    <property type="project" value="TreeGrafter"/>
</dbReference>
<dbReference type="InterPro" id="IPR011992">
    <property type="entry name" value="EF-hand-dom_pair"/>
</dbReference>
<organism evidence="4 5">
    <name type="scientific">Poecilia reticulata</name>
    <name type="common">Guppy</name>
    <name type="synonym">Acanthophacelus reticulatus</name>
    <dbReference type="NCBI Taxonomy" id="8081"/>
    <lineage>
        <taxon>Eukaryota</taxon>
        <taxon>Metazoa</taxon>
        <taxon>Chordata</taxon>
        <taxon>Craniata</taxon>
        <taxon>Vertebrata</taxon>
        <taxon>Euteleostomi</taxon>
        <taxon>Actinopterygii</taxon>
        <taxon>Neopterygii</taxon>
        <taxon>Teleostei</taxon>
        <taxon>Neoteleostei</taxon>
        <taxon>Acanthomorphata</taxon>
        <taxon>Ovalentaria</taxon>
        <taxon>Atherinomorphae</taxon>
        <taxon>Cyprinodontiformes</taxon>
        <taxon>Poeciliidae</taxon>
        <taxon>Poeciliinae</taxon>
        <taxon>Poecilia</taxon>
    </lineage>
</organism>
<accession>A0A3P9N5T9</accession>
<dbReference type="SMART" id="SM00408">
    <property type="entry name" value="IGc2"/>
    <property type="match status" value="2"/>
</dbReference>
<dbReference type="Ensembl" id="ENSPRET00000004992.1">
    <property type="protein sequence ID" value="ENSPREP00000004924.1"/>
    <property type="gene ID" value="ENSPREG00000003369.1"/>
</dbReference>
<sequence length="750" mass="83641">MDLAKTLTRPPACREECASSLLAARVLEGQLCRLCHFSVELFKCLFIHVCVFTLAGSACTMSEYNKLKSTLLEMQPKAVGSGERSQQRDMEEKRALVDAMFKYLDGNEDSRLTSDELEKISMKEQMESSLLECSMQDLLRYDDYNNDGHLSLHEFYTAFQVVQLSLAEDQRISTSTVTVGLSAVLTCAIQGTLRPPVIWKRNGIVLNFLDLEDINDFGDDGSLYITKVTTIHMGNYSCHAYGYEDLYQTHVLQVNVPPVILVYPETQAQEPGVSASLHCHADGIPDPKLLWLKNGMDLQLSSSTQLSLIANGSELFIASVRYEDTGAYTCIAKNEVGVDEDISSLFVEDSAKKTRLSVGNMFYVFSDEGITVLQPSECEIRRHLKRTERIVATYEEMCPKGEGVSPQRCVWSSAVNVREKYIYVTQPLQSRLLVVDIQAQKVVQAVPTDPFPVKMLYDKSHDQVWILTWGDMDKTHPTLQVIPQASVGEVHHAVRTTFQRVTDFFIPPTNLIITHVRFAFVFLKDEPALHKIDLETFHRVKTISLKNYSCIPASMAYTHLSGFYFIQCQSKSLLGAAAQLLVDSVTDTVIGPNQNITGQAYVSPDGRYVVTPDPRRSKLTVQTVSFQGELTLNQELDEPISVSDMVFQPSFTESNQHMLVAVSGSGSDLLFADLSSGCTEVLRSLKEPLAAQAWPWGGPNRVIVSSGLFGQYLVTPSVESLFILDGKQRTPHCEVSDIKRANTVVWVGEV</sequence>
<evidence type="ECO:0000256" key="2">
    <source>
        <dbReference type="ARBA" id="ARBA00022837"/>
    </source>
</evidence>
<dbReference type="SMART" id="SM00409">
    <property type="entry name" value="IG"/>
    <property type="match status" value="2"/>
</dbReference>
<dbReference type="GO" id="GO:0008046">
    <property type="term" value="F:axon guidance receptor activity"/>
    <property type="evidence" value="ECO:0007669"/>
    <property type="project" value="TreeGrafter"/>
</dbReference>
<feature type="domain" description="Ig-like" evidence="3">
    <location>
        <begin position="159"/>
        <end position="240"/>
    </location>
</feature>
<evidence type="ECO:0000313" key="4">
    <source>
        <dbReference type="Ensembl" id="ENSPREP00000004924.1"/>
    </source>
</evidence>
<proteinExistence type="predicted"/>
<evidence type="ECO:0000259" key="3">
    <source>
        <dbReference type="PROSITE" id="PS50835"/>
    </source>
</evidence>
<protein>
    <submittedName>
        <fullName evidence="4">Follistatin-like 4</fullName>
    </submittedName>
</protein>
<keyword evidence="2" id="KW-0106">Calcium</keyword>
<feature type="domain" description="Ig-like" evidence="3">
    <location>
        <begin position="258"/>
        <end position="343"/>
    </location>
</feature>
<reference evidence="5" key="1">
    <citation type="submission" date="2013-11" db="EMBL/GenBank/DDBJ databases">
        <title>The genomic landscape of the Guanapo guppy.</title>
        <authorList>
            <person name="Kuenstner A."/>
            <person name="Dreyer C."/>
        </authorList>
    </citation>
    <scope>NUCLEOTIDE SEQUENCE</scope>
    <source>
        <strain evidence="5">Guanapo</strain>
    </source>
</reference>
<dbReference type="PROSITE" id="PS50835">
    <property type="entry name" value="IG_LIKE"/>
    <property type="match status" value="2"/>
</dbReference>
<dbReference type="Proteomes" id="UP000242638">
    <property type="component" value="Unassembled WGS sequence"/>
</dbReference>
<dbReference type="SUPFAM" id="SSF47473">
    <property type="entry name" value="EF-hand"/>
    <property type="match status" value="1"/>
</dbReference>
<dbReference type="InterPro" id="IPR018247">
    <property type="entry name" value="EF_Hand_1_Ca_BS"/>
</dbReference>
<dbReference type="InterPro" id="IPR003598">
    <property type="entry name" value="Ig_sub2"/>
</dbReference>
<reference evidence="4" key="2">
    <citation type="submission" date="2025-08" db="UniProtKB">
        <authorList>
            <consortium name="Ensembl"/>
        </authorList>
    </citation>
    <scope>IDENTIFICATION</scope>
    <source>
        <strain evidence="4">Guanapo</strain>
    </source>
</reference>
<dbReference type="GO" id="GO:0005886">
    <property type="term" value="C:plasma membrane"/>
    <property type="evidence" value="ECO:0007669"/>
    <property type="project" value="TreeGrafter"/>
</dbReference>
<dbReference type="InterPro" id="IPR050958">
    <property type="entry name" value="Cell_Adh-Cytoskel_Orgn"/>
</dbReference>
<dbReference type="FunFam" id="1.10.238.10:FF:000311">
    <property type="entry name" value="Follistatin-like 4"/>
    <property type="match status" value="1"/>
</dbReference>
<dbReference type="Gene3D" id="1.10.238.10">
    <property type="entry name" value="EF-hand"/>
    <property type="match status" value="1"/>
</dbReference>
<dbReference type="GO" id="GO:0046872">
    <property type="term" value="F:metal ion binding"/>
    <property type="evidence" value="ECO:0007669"/>
    <property type="project" value="UniProtKB-KW"/>
</dbReference>
<dbReference type="Gene3D" id="2.130.10.10">
    <property type="entry name" value="YVTN repeat-like/Quinoprotein amine dehydrogenase"/>
    <property type="match status" value="1"/>
</dbReference>
<dbReference type="GO" id="GO:0050808">
    <property type="term" value="P:synapse organization"/>
    <property type="evidence" value="ECO:0007669"/>
    <property type="project" value="TreeGrafter"/>
</dbReference>
<keyword evidence="5" id="KW-1185">Reference proteome</keyword>
<dbReference type="InterPro" id="IPR007110">
    <property type="entry name" value="Ig-like_dom"/>
</dbReference>
<dbReference type="InterPro" id="IPR003599">
    <property type="entry name" value="Ig_sub"/>
</dbReference>
<dbReference type="FunFam" id="2.60.40.10:FF:000653">
    <property type="entry name" value="Follistatin like 4"/>
    <property type="match status" value="1"/>
</dbReference>
<dbReference type="InterPro" id="IPR015943">
    <property type="entry name" value="WD40/YVTN_repeat-like_dom_sf"/>
</dbReference>
<dbReference type="PANTHER" id="PTHR45080">
    <property type="entry name" value="CONTACTIN 5"/>
    <property type="match status" value="1"/>
</dbReference>
<dbReference type="Pfam" id="PF13927">
    <property type="entry name" value="Ig_3"/>
    <property type="match status" value="2"/>
</dbReference>
<dbReference type="SUPFAM" id="SSF75011">
    <property type="entry name" value="3-carboxy-cis,cis-mucoante lactonizing enzyme"/>
    <property type="match status" value="1"/>
</dbReference>
<dbReference type="GO" id="GO:0007156">
    <property type="term" value="P:homophilic cell adhesion via plasma membrane adhesion molecules"/>
    <property type="evidence" value="ECO:0007669"/>
    <property type="project" value="TreeGrafter"/>
</dbReference>
<dbReference type="AlphaFoldDB" id="A0A3P9N5T9"/>
<dbReference type="SUPFAM" id="SSF48726">
    <property type="entry name" value="Immunoglobulin"/>
    <property type="match status" value="2"/>
</dbReference>
<name>A0A3P9N5T9_POERE</name>
<dbReference type="CDD" id="cd00096">
    <property type="entry name" value="Ig"/>
    <property type="match status" value="1"/>
</dbReference>
<reference evidence="4" key="3">
    <citation type="submission" date="2025-09" db="UniProtKB">
        <authorList>
            <consortium name="Ensembl"/>
        </authorList>
    </citation>
    <scope>IDENTIFICATION</scope>
    <source>
        <strain evidence="4">Guanapo</strain>
    </source>
</reference>
<dbReference type="GeneTree" id="ENSGT00940000158076"/>
<evidence type="ECO:0000313" key="5">
    <source>
        <dbReference type="Proteomes" id="UP000242638"/>
    </source>
</evidence>
<dbReference type="GO" id="GO:0043025">
    <property type="term" value="C:neuronal cell body"/>
    <property type="evidence" value="ECO:0007669"/>
    <property type="project" value="TreeGrafter"/>
</dbReference>
<keyword evidence="1" id="KW-0479">Metal-binding</keyword>
<evidence type="ECO:0000256" key="1">
    <source>
        <dbReference type="ARBA" id="ARBA00022723"/>
    </source>
</evidence>
<dbReference type="InterPro" id="IPR036179">
    <property type="entry name" value="Ig-like_dom_sf"/>
</dbReference>
<dbReference type="PANTHER" id="PTHR45080:SF32">
    <property type="entry name" value="MAM DOMAIN CONTAINING GLYCOSYLPHOSPHATIDYLINOSITOL ANCHOR 1"/>
    <property type="match status" value="1"/>
</dbReference>
<dbReference type="InterPro" id="IPR013783">
    <property type="entry name" value="Ig-like_fold"/>
</dbReference>
<dbReference type="PROSITE" id="PS00018">
    <property type="entry name" value="EF_HAND_1"/>
    <property type="match status" value="1"/>
</dbReference>
<dbReference type="Gene3D" id="2.60.40.10">
    <property type="entry name" value="Immunoglobulins"/>
    <property type="match status" value="2"/>
</dbReference>
<dbReference type="FunFam" id="2.60.40.10:FF:002358">
    <property type="entry name" value="Follistatin like 4"/>
    <property type="match status" value="1"/>
</dbReference>